<protein>
    <submittedName>
        <fullName evidence="1">Uncharacterized protein</fullName>
    </submittedName>
</protein>
<dbReference type="RefSeq" id="WP_066419822.1">
    <property type="nucleotide sequence ID" value="NZ_CP018866.1"/>
</dbReference>
<dbReference type="STRING" id="1314751.GCA_001591425_03876"/>
<keyword evidence="2" id="KW-1185">Reference proteome</keyword>
<evidence type="ECO:0000313" key="1">
    <source>
        <dbReference type="EMBL" id="AST92537.1"/>
    </source>
</evidence>
<evidence type="ECO:0000313" key="2">
    <source>
        <dbReference type="Proteomes" id="UP000215224"/>
    </source>
</evidence>
<proteinExistence type="predicted"/>
<sequence>MKIMYGIEVLSDQNSVQSFSNTVQSLKQTVNVFDHDDDFIIVFPALYASDVDPHNSRNIGDTHPLILLENETCTSLFSDYGFQTNFFSYLFKDIVSSFYFTSGKEEEIAMAILQMDDCLLAVEHGVKECYFIDKEYRPFVEKVGKAYDIEVSFLDLDKL</sequence>
<organism evidence="1 2">
    <name type="scientific">Sutcliffiella cohnii</name>
    <dbReference type="NCBI Taxonomy" id="33932"/>
    <lineage>
        <taxon>Bacteria</taxon>
        <taxon>Bacillati</taxon>
        <taxon>Bacillota</taxon>
        <taxon>Bacilli</taxon>
        <taxon>Bacillales</taxon>
        <taxon>Bacillaceae</taxon>
        <taxon>Sutcliffiella</taxon>
    </lineage>
</organism>
<reference evidence="1 2" key="1">
    <citation type="submission" date="2016-12" db="EMBL/GenBank/DDBJ databases">
        <title>The whole genome sequencing and assembly of Bacillus cohnii DSM 6307T strain.</title>
        <authorList>
            <person name="Lee Y.-J."/>
            <person name="Yi H."/>
            <person name="Bahn Y.-S."/>
            <person name="Kim J.F."/>
            <person name="Lee D.-W."/>
        </authorList>
    </citation>
    <scope>NUCLEOTIDE SEQUENCE [LARGE SCALE GENOMIC DNA]</scope>
    <source>
        <strain evidence="1 2">DSM 6307</strain>
    </source>
</reference>
<name>A0A223KT39_9BACI</name>
<accession>A0A223KT39</accession>
<dbReference type="EMBL" id="CP018866">
    <property type="protein sequence ID" value="AST92537.1"/>
    <property type="molecule type" value="Genomic_DNA"/>
</dbReference>
<dbReference type="Proteomes" id="UP000215224">
    <property type="component" value="Chromosome"/>
</dbReference>
<gene>
    <name evidence="1" type="ORF">BC6307_15175</name>
</gene>
<dbReference type="AlphaFoldDB" id="A0A223KT39"/>
<dbReference type="KEGG" id="bcoh:BC6307_15175"/>